<organism evidence="11 12">
    <name type="scientific">Kazachstania africana (strain ATCC 22294 / BCRC 22015 / CBS 2517 / CECT 1963 / NBRC 1671 / NRRL Y-8276)</name>
    <name type="common">Yeast</name>
    <name type="synonym">Kluyveromyces africanus</name>
    <dbReference type="NCBI Taxonomy" id="1071382"/>
    <lineage>
        <taxon>Eukaryota</taxon>
        <taxon>Fungi</taxon>
        <taxon>Dikarya</taxon>
        <taxon>Ascomycota</taxon>
        <taxon>Saccharomycotina</taxon>
        <taxon>Saccharomycetes</taxon>
        <taxon>Saccharomycetales</taxon>
        <taxon>Saccharomycetaceae</taxon>
        <taxon>Kazachstania</taxon>
    </lineage>
</organism>
<dbReference type="GO" id="GO:0051301">
    <property type="term" value="P:cell division"/>
    <property type="evidence" value="ECO:0007669"/>
    <property type="project" value="UniProtKB-KW"/>
</dbReference>
<keyword evidence="3 5" id="KW-0344">Guanine-nucleotide releasing factor</keyword>
<dbReference type="HOGENOM" id="CLU_002171_1_0_1"/>
<evidence type="ECO:0000256" key="4">
    <source>
        <dbReference type="ARBA" id="ARBA00023306"/>
    </source>
</evidence>
<feature type="domain" description="SH3" evidence="8">
    <location>
        <begin position="38"/>
        <end position="106"/>
    </location>
</feature>
<feature type="compositionally biased region" description="Polar residues" evidence="7">
    <location>
        <begin position="165"/>
        <end position="199"/>
    </location>
</feature>
<dbReference type="RefSeq" id="XP_003959049.1">
    <property type="nucleotide sequence ID" value="XM_003959000.1"/>
</dbReference>
<evidence type="ECO:0000256" key="6">
    <source>
        <dbReference type="PROSITE-ProRule" id="PRU00192"/>
    </source>
</evidence>
<dbReference type="Pfam" id="PF00018">
    <property type="entry name" value="SH3_1"/>
    <property type="match status" value="1"/>
</dbReference>
<feature type="compositionally biased region" description="Low complexity" evidence="7">
    <location>
        <begin position="110"/>
        <end position="121"/>
    </location>
</feature>
<feature type="compositionally biased region" description="Polar residues" evidence="7">
    <location>
        <begin position="325"/>
        <end position="334"/>
    </location>
</feature>
<dbReference type="Gene3D" id="2.30.30.40">
    <property type="entry name" value="SH3 Domains"/>
    <property type="match status" value="1"/>
</dbReference>
<dbReference type="GO" id="GO:0007089">
    <property type="term" value="P:traversing start control point of mitotic cell cycle"/>
    <property type="evidence" value="ECO:0007669"/>
    <property type="project" value="EnsemblFungi"/>
</dbReference>
<dbReference type="CDD" id="cd06224">
    <property type="entry name" value="REM"/>
    <property type="match status" value="1"/>
</dbReference>
<dbReference type="STRING" id="1071382.H2AZW4"/>
<gene>
    <name evidence="11" type="primary">KAFR0I01330</name>
    <name evidence="11" type="ORF">KAFR_0I01330</name>
</gene>
<dbReference type="InParanoid" id="H2AZW4"/>
<proteinExistence type="predicted"/>
<evidence type="ECO:0000256" key="2">
    <source>
        <dbReference type="ARBA" id="ARBA00022618"/>
    </source>
</evidence>
<dbReference type="GeneID" id="13883550"/>
<feature type="region of interest" description="Disordered" evidence="7">
    <location>
        <begin position="319"/>
        <end position="373"/>
    </location>
</feature>
<feature type="compositionally biased region" description="Polar residues" evidence="7">
    <location>
        <begin position="1525"/>
        <end position="1549"/>
    </location>
</feature>
<feature type="compositionally biased region" description="Basic residues" evidence="7">
    <location>
        <begin position="1579"/>
        <end position="1590"/>
    </location>
</feature>
<dbReference type="InterPro" id="IPR036964">
    <property type="entry name" value="RASGEF_cat_dom_sf"/>
</dbReference>
<feature type="domain" description="N-terminal Ras-GEF" evidence="10">
    <location>
        <begin position="1071"/>
        <end position="1201"/>
    </location>
</feature>
<feature type="compositionally biased region" description="Basic residues" evidence="7">
    <location>
        <begin position="754"/>
        <end position="768"/>
    </location>
</feature>
<feature type="compositionally biased region" description="Low complexity" evidence="7">
    <location>
        <begin position="153"/>
        <end position="164"/>
    </location>
</feature>
<dbReference type="GO" id="GO:0005085">
    <property type="term" value="F:guanyl-nucleotide exchange factor activity"/>
    <property type="evidence" value="ECO:0007669"/>
    <property type="project" value="UniProtKB-KW"/>
</dbReference>
<reference evidence="11 12" key="1">
    <citation type="journal article" date="2011" name="Proc. Natl. Acad. Sci. U.S.A.">
        <title>Evolutionary erosion of yeast sex chromosomes by mating-type switching accidents.</title>
        <authorList>
            <person name="Gordon J.L."/>
            <person name="Armisen D."/>
            <person name="Proux-Wera E."/>
            <person name="Oheigeartaigh S.S."/>
            <person name="Byrne K.P."/>
            <person name="Wolfe K.H."/>
        </authorList>
    </citation>
    <scope>NUCLEOTIDE SEQUENCE [LARGE SCALE GENOMIC DNA]</scope>
    <source>
        <strain evidence="12">ATCC 22294 / BCRC 22015 / CBS 2517 / CECT 1963 / NBRC 1671 / NRRL Y-8276</strain>
    </source>
</reference>
<dbReference type="GO" id="GO:0005886">
    <property type="term" value="C:plasma membrane"/>
    <property type="evidence" value="ECO:0007669"/>
    <property type="project" value="EnsemblFungi"/>
</dbReference>
<feature type="region of interest" description="Disordered" evidence="7">
    <location>
        <begin position="1206"/>
        <end position="1253"/>
    </location>
</feature>
<dbReference type="Gene3D" id="1.20.870.10">
    <property type="entry name" value="Son of sevenless (SoS) protein Chain: S domain 1"/>
    <property type="match status" value="1"/>
</dbReference>
<dbReference type="InterPro" id="IPR001895">
    <property type="entry name" value="RASGEF_cat_dom"/>
</dbReference>
<dbReference type="PANTHER" id="PTHR23113">
    <property type="entry name" value="GUANINE NUCLEOTIDE EXCHANGE FACTOR"/>
    <property type="match status" value="1"/>
</dbReference>
<dbReference type="FunCoup" id="H2AZW4">
    <property type="interactions" value="327"/>
</dbReference>
<dbReference type="PROSITE" id="PS50009">
    <property type="entry name" value="RASGEF_CAT"/>
    <property type="match status" value="1"/>
</dbReference>
<dbReference type="SMART" id="SM00229">
    <property type="entry name" value="RasGEFN"/>
    <property type="match status" value="1"/>
</dbReference>
<feature type="compositionally biased region" description="Basic and acidic residues" evidence="7">
    <location>
        <begin position="345"/>
        <end position="359"/>
    </location>
</feature>
<evidence type="ECO:0000259" key="8">
    <source>
        <dbReference type="PROSITE" id="PS50002"/>
    </source>
</evidence>
<dbReference type="SUPFAM" id="SSF50044">
    <property type="entry name" value="SH3-domain"/>
    <property type="match status" value="1"/>
</dbReference>
<feature type="region of interest" description="Disordered" evidence="7">
    <location>
        <begin position="745"/>
        <end position="768"/>
    </location>
</feature>
<dbReference type="OrthoDB" id="546434at2759"/>
<sequence length="1590" mass="180259">MSSSDPNILNSSSDDSSNYNLNANDHASSIPSSNGGFRPIDIVIALYDYNYPNKASEQRLSLQQGVTVYVISKSKSGWWDGLTIDSNDGKVNRGWFPQTYVKSIKDRRMSSISNMSSRRPSYASANTPPNMPTNYLSLPVSLPNKGKSKSRRGSSSLSYNSYSNPQIRSGQNKESGNVLHNDSSQVDPLQKNETNSSSLPKGINKAQGSSITEKESGITVLSLEEVEMIIGSVHGPLTSTWTPVPMISNGRISDKLLYYNSHLNIYCNELPLVSMKTSNLSVDDTIDESGTNLMDNKNELTFPTDDQLVDLTAKDLSPCDKRPNLNKSATNQEHLANKKPPFKNIDNKEKSVDVGTAEKDETEERESDQSSSIRKAMMSTDELFYLHSKDVKTWSELEELTSYFTNLAHNMFLKNDRYTFIKFFDIVSNLVIFTQLSCRLIQNQIKQTSSNREIKKIFKSLITSLSKININSTLYFDSSYQWLVSSKTTPNKFNTTDVSVSSNAHDNSKFNIPYSPEHIDGGHEPLEARRNASTSTTETVTPYKAFRMGSDDNSANFQRVSSATSQRPSMQTALSDSRENSIQKPNVLMKDSKISMRLIFENIDQELNKFLKTIQSLHKVLQKSVVGVDNNTLPQVLPRFFRGSFNGGSWSNPFSVFIYPVNGHMATFSSSSSSDPYNLTSPMSGNIPSKNNDGTTAVGPPTLQELNTKIPNKMANAIALAAGLPAGSITNEDLSANSMSYPNLSGGTLPSRPSHNRTFSRSRVSKRKSKYPLNNETVAILRRVSQEIYEKFSLANGGELDVLNQPRTKVRNLELNSKTYEQMNKNTVLIEVLENLDLTIFINLKRLIKFPTKELDNESSEFLKHAMTSIAGVLTEFFDIKQAFHDILIRLIMSTQHTTLDDPYIFSSMRSNFKVGYNEPALLPKTYRDDKLMKKMDKKALNLFKYLVQQDVEFNDIEFLDLSDDFKISCEKYVEIADVACLIVEQLVEEKENLLNYAARMMKNNLTTELLRGEQEKWFEYNSDEEEKDEEDYLSDTVQGKDASVTKKKKYYTDLPWFLQPEFEHTLIYDIKGNVKGGTKEALIEYLTNPELIDPSFNVAFLITFRSIFTTKEFFYSLIYRYNLYPPEGLSYDEYNIWIEKKLKPIKCRVVSILKTFFQQYWNPNYTEPGLSSIENFAQFAISEKVPGSDELLQEIKEYIIDPTTTPTHIKEKNGESEEKLTSSTELTPKSSIETKTKSKNKLASGNMASSSPSSFFRLKKLKLLDIDPYNYATQLTILSHYLYLRITMFECLDRVWGTKYCNMGGSLNISNLIKNANAVTNYVSYSIVKQSDVKKRSKVIQFFIKVAEYCKELNNFSSMTAIVSGLYSSPVYRLKKTWQLIPSDLNETLRNLNNLMDSKRNFIRYRGLLESVKNVACVPFFGVYLSDLTFTFAGNPEFLHGSNSIINFSKRNKIVDIIEEILSYKRVHYKLKRMDEIQAFIEGSLEKIPHIEKQYYLSLEMEPRITNSATGSVDTNLKSQLELSSENNSYTVRSSDTITATTTANSRDASIPDKNDRNSTNINDTRGNDDRNNNFLKFGKKKQSSKLFG</sequence>
<dbReference type="InterPro" id="IPR023578">
    <property type="entry name" value="Ras_GEF_dom_sf"/>
</dbReference>
<dbReference type="GO" id="GO:0005634">
    <property type="term" value="C:nucleus"/>
    <property type="evidence" value="ECO:0007669"/>
    <property type="project" value="EnsemblFungi"/>
</dbReference>
<evidence type="ECO:0000259" key="10">
    <source>
        <dbReference type="PROSITE" id="PS50212"/>
    </source>
</evidence>
<evidence type="ECO:0000256" key="1">
    <source>
        <dbReference type="ARBA" id="ARBA00022443"/>
    </source>
</evidence>
<dbReference type="KEGG" id="kaf:KAFR_0I01330"/>
<dbReference type="Proteomes" id="UP000005220">
    <property type="component" value="Chromosome 9"/>
</dbReference>
<evidence type="ECO:0008006" key="13">
    <source>
        <dbReference type="Google" id="ProtNLM"/>
    </source>
</evidence>
<dbReference type="GO" id="GO:0005789">
    <property type="term" value="C:endoplasmic reticulum membrane"/>
    <property type="evidence" value="ECO:0007669"/>
    <property type="project" value="EnsemblFungi"/>
</dbReference>
<feature type="region of interest" description="Disordered" evidence="7">
    <location>
        <begin position="1525"/>
        <end position="1590"/>
    </location>
</feature>
<dbReference type="PANTHER" id="PTHR23113:SF368">
    <property type="entry name" value="CELL DIVISION CONTROL PROTEIN 25"/>
    <property type="match status" value="1"/>
</dbReference>
<protein>
    <recommendedName>
        <fullName evidence="13">Cell division control protein 25</fullName>
    </recommendedName>
</protein>
<dbReference type="PROSITE" id="PS00720">
    <property type="entry name" value="RASGEF"/>
    <property type="match status" value="1"/>
</dbReference>
<dbReference type="SUPFAM" id="SSF48366">
    <property type="entry name" value="Ras GEF"/>
    <property type="match status" value="1"/>
</dbReference>
<dbReference type="CDD" id="cd11883">
    <property type="entry name" value="SH3_Sdc25"/>
    <property type="match status" value="1"/>
</dbReference>
<dbReference type="PROSITE" id="PS50002">
    <property type="entry name" value="SH3"/>
    <property type="match status" value="1"/>
</dbReference>
<dbReference type="GO" id="GO:0005829">
    <property type="term" value="C:cytosol"/>
    <property type="evidence" value="ECO:0007669"/>
    <property type="project" value="EnsemblFungi"/>
</dbReference>
<accession>H2AZW4</accession>
<keyword evidence="2" id="KW-0132">Cell division</keyword>
<dbReference type="InterPro" id="IPR001452">
    <property type="entry name" value="SH3_domain"/>
</dbReference>
<dbReference type="Gene3D" id="1.10.840.10">
    <property type="entry name" value="Ras guanine-nucleotide exchange factors catalytic domain"/>
    <property type="match status" value="1"/>
</dbReference>
<dbReference type="Pfam" id="PF00618">
    <property type="entry name" value="RasGEF_N"/>
    <property type="match status" value="1"/>
</dbReference>
<dbReference type="SMART" id="SM00147">
    <property type="entry name" value="RasGEF"/>
    <property type="match status" value="1"/>
</dbReference>
<feature type="region of interest" description="Disordered" evidence="7">
    <location>
        <begin position="109"/>
        <end position="210"/>
    </location>
</feature>
<dbReference type="PROSITE" id="PS50212">
    <property type="entry name" value="RASGEF_NTER"/>
    <property type="match status" value="1"/>
</dbReference>
<dbReference type="CDD" id="cd00155">
    <property type="entry name" value="RasGEF"/>
    <property type="match status" value="1"/>
</dbReference>
<feature type="compositionally biased region" description="Basic and acidic residues" evidence="7">
    <location>
        <begin position="1209"/>
        <end position="1221"/>
    </location>
</feature>
<evidence type="ECO:0000313" key="12">
    <source>
        <dbReference type="Proteomes" id="UP000005220"/>
    </source>
</evidence>
<dbReference type="InterPro" id="IPR008937">
    <property type="entry name" value="Ras-like_GEF"/>
</dbReference>
<evidence type="ECO:0000313" key="11">
    <source>
        <dbReference type="EMBL" id="CCF59914.1"/>
    </source>
</evidence>
<evidence type="ECO:0000256" key="5">
    <source>
        <dbReference type="PROSITE-ProRule" id="PRU00168"/>
    </source>
</evidence>
<evidence type="ECO:0000259" key="9">
    <source>
        <dbReference type="PROSITE" id="PS50009"/>
    </source>
</evidence>
<dbReference type="SMART" id="SM00326">
    <property type="entry name" value="SH3"/>
    <property type="match status" value="1"/>
</dbReference>
<dbReference type="GO" id="GO:0007265">
    <property type="term" value="P:Ras protein signal transduction"/>
    <property type="evidence" value="ECO:0007669"/>
    <property type="project" value="EnsemblFungi"/>
</dbReference>
<dbReference type="InterPro" id="IPR036028">
    <property type="entry name" value="SH3-like_dom_sf"/>
</dbReference>
<dbReference type="eggNOG" id="KOG3417">
    <property type="taxonomic scope" value="Eukaryota"/>
</dbReference>
<dbReference type="InterPro" id="IPR000651">
    <property type="entry name" value="Ras-like_Gua-exchang_fac_N"/>
</dbReference>
<dbReference type="EMBL" id="HE650829">
    <property type="protein sequence ID" value="CCF59914.1"/>
    <property type="molecule type" value="Genomic_DNA"/>
</dbReference>
<dbReference type="Pfam" id="PF00617">
    <property type="entry name" value="RasGEF"/>
    <property type="match status" value="1"/>
</dbReference>
<keyword evidence="1 6" id="KW-0728">SH3 domain</keyword>
<keyword evidence="4" id="KW-0131">Cell cycle</keyword>
<keyword evidence="12" id="KW-1185">Reference proteome</keyword>
<feature type="domain" description="Ras-GEF" evidence="9">
    <location>
        <begin position="1268"/>
        <end position="1505"/>
    </location>
</feature>
<feature type="compositionally biased region" description="Polar residues" evidence="7">
    <location>
        <begin position="123"/>
        <end position="136"/>
    </location>
</feature>
<dbReference type="InterPro" id="IPR019804">
    <property type="entry name" value="Ras_G-nucl-exch_fac_CS"/>
</dbReference>
<evidence type="ECO:0000256" key="7">
    <source>
        <dbReference type="SAM" id="MobiDB-lite"/>
    </source>
</evidence>
<evidence type="ECO:0000256" key="3">
    <source>
        <dbReference type="ARBA" id="ARBA00022658"/>
    </source>
</evidence>
<name>H2AZW4_KAZAF</name>